<feature type="transmembrane region" description="Helical" evidence="1">
    <location>
        <begin position="12"/>
        <end position="37"/>
    </location>
</feature>
<dbReference type="EMBL" id="LSRX01000884">
    <property type="protein sequence ID" value="OLP87057.1"/>
    <property type="molecule type" value="Genomic_DNA"/>
</dbReference>
<dbReference type="AlphaFoldDB" id="A0A1Q9CVX4"/>
<keyword evidence="1" id="KW-1133">Transmembrane helix</keyword>
<reference evidence="2 3" key="1">
    <citation type="submission" date="2016-02" db="EMBL/GenBank/DDBJ databases">
        <title>Genome analysis of coral dinoflagellate symbionts highlights evolutionary adaptations to a symbiotic lifestyle.</title>
        <authorList>
            <person name="Aranda M."/>
            <person name="Li Y."/>
            <person name="Liew Y.J."/>
            <person name="Baumgarten S."/>
            <person name="Simakov O."/>
            <person name="Wilson M."/>
            <person name="Piel J."/>
            <person name="Ashoor H."/>
            <person name="Bougouffa S."/>
            <person name="Bajic V.B."/>
            <person name="Ryu T."/>
            <person name="Ravasi T."/>
            <person name="Bayer T."/>
            <person name="Micklem G."/>
            <person name="Kim H."/>
            <person name="Bhak J."/>
            <person name="Lajeunesse T.C."/>
            <person name="Voolstra C.R."/>
        </authorList>
    </citation>
    <scope>NUCLEOTIDE SEQUENCE [LARGE SCALE GENOMIC DNA]</scope>
    <source>
        <strain evidence="2 3">CCMP2467</strain>
    </source>
</reference>
<name>A0A1Q9CVX4_SYMMI</name>
<gene>
    <name evidence="2" type="ORF">AK812_SmicGene31770</name>
</gene>
<proteinExistence type="predicted"/>
<sequence length="147" mass="15950">MLTSGSGVSAPPWRVIIVVIMQLASTSIIIVGIILMVRRLTAVYSFSPLKTDIPEVPGMVSPYPRSLHCYTFHEPNPLSHFYSTLMYFGGVKGPVDFGQDFFGAIPLLELQLALNQKAAGAGGRKKRVKGKEVDPSMLGFTAVPRGQ</sequence>
<comment type="caution">
    <text evidence="2">The sequence shown here is derived from an EMBL/GenBank/DDBJ whole genome shotgun (WGS) entry which is preliminary data.</text>
</comment>
<keyword evidence="1" id="KW-0812">Transmembrane</keyword>
<keyword evidence="1" id="KW-0472">Membrane</keyword>
<dbReference type="OrthoDB" id="10307879at2759"/>
<organism evidence="2 3">
    <name type="scientific">Symbiodinium microadriaticum</name>
    <name type="common">Dinoflagellate</name>
    <name type="synonym">Zooxanthella microadriatica</name>
    <dbReference type="NCBI Taxonomy" id="2951"/>
    <lineage>
        <taxon>Eukaryota</taxon>
        <taxon>Sar</taxon>
        <taxon>Alveolata</taxon>
        <taxon>Dinophyceae</taxon>
        <taxon>Suessiales</taxon>
        <taxon>Symbiodiniaceae</taxon>
        <taxon>Symbiodinium</taxon>
    </lineage>
</organism>
<dbReference type="Proteomes" id="UP000186817">
    <property type="component" value="Unassembled WGS sequence"/>
</dbReference>
<accession>A0A1Q9CVX4</accession>
<evidence type="ECO:0000313" key="3">
    <source>
        <dbReference type="Proteomes" id="UP000186817"/>
    </source>
</evidence>
<evidence type="ECO:0000256" key="1">
    <source>
        <dbReference type="SAM" id="Phobius"/>
    </source>
</evidence>
<keyword evidence="3" id="KW-1185">Reference proteome</keyword>
<protein>
    <submittedName>
        <fullName evidence="2">Uncharacterized protein</fullName>
    </submittedName>
</protein>
<evidence type="ECO:0000313" key="2">
    <source>
        <dbReference type="EMBL" id="OLP87057.1"/>
    </source>
</evidence>